<accession>A0A1R3KBR2</accession>
<evidence type="ECO:0000259" key="1">
    <source>
        <dbReference type="PROSITE" id="PS50206"/>
    </source>
</evidence>
<dbReference type="InterPro" id="IPR055411">
    <property type="entry name" value="LRR_FXL15/At3g58940/PEG3-like"/>
</dbReference>
<keyword evidence="3" id="KW-1185">Reference proteome</keyword>
<dbReference type="SUPFAM" id="SSF52047">
    <property type="entry name" value="RNI-like"/>
    <property type="match status" value="1"/>
</dbReference>
<comment type="caution">
    <text evidence="2">The sequence shown here is derived from an EMBL/GenBank/DDBJ whole genome shotgun (WGS) entry which is preliminary data.</text>
</comment>
<dbReference type="Pfam" id="PF08387">
    <property type="entry name" value="FBD"/>
    <property type="match status" value="1"/>
</dbReference>
<dbReference type="AlphaFoldDB" id="A0A1R3KBR2"/>
<evidence type="ECO:0000313" key="3">
    <source>
        <dbReference type="Proteomes" id="UP000187203"/>
    </source>
</evidence>
<dbReference type="InterPro" id="IPR001763">
    <property type="entry name" value="Rhodanese-like_dom"/>
</dbReference>
<feature type="domain" description="Rhodanese" evidence="1">
    <location>
        <begin position="29"/>
        <end position="60"/>
    </location>
</feature>
<protein>
    <recommendedName>
        <fullName evidence="1">Rhodanese domain-containing protein</fullName>
    </recommendedName>
</protein>
<name>A0A1R3KBR2_9ROSI</name>
<dbReference type="Pfam" id="PF24758">
    <property type="entry name" value="LRR_At5g56370"/>
    <property type="match status" value="1"/>
</dbReference>
<dbReference type="InterPro" id="IPR032675">
    <property type="entry name" value="LRR_dom_sf"/>
</dbReference>
<dbReference type="EMBL" id="AWUE01014245">
    <property type="protein sequence ID" value="OMP04530.1"/>
    <property type="molecule type" value="Genomic_DNA"/>
</dbReference>
<dbReference type="InterPro" id="IPR050232">
    <property type="entry name" value="FBL13/AtMIF1-like"/>
</dbReference>
<organism evidence="2 3">
    <name type="scientific">Corchorus olitorius</name>
    <dbReference type="NCBI Taxonomy" id="93759"/>
    <lineage>
        <taxon>Eukaryota</taxon>
        <taxon>Viridiplantae</taxon>
        <taxon>Streptophyta</taxon>
        <taxon>Embryophyta</taxon>
        <taxon>Tracheophyta</taxon>
        <taxon>Spermatophyta</taxon>
        <taxon>Magnoliopsida</taxon>
        <taxon>eudicotyledons</taxon>
        <taxon>Gunneridae</taxon>
        <taxon>Pentapetalae</taxon>
        <taxon>rosids</taxon>
        <taxon>malvids</taxon>
        <taxon>Malvales</taxon>
        <taxon>Malvaceae</taxon>
        <taxon>Grewioideae</taxon>
        <taxon>Apeibeae</taxon>
        <taxon>Corchorus</taxon>
    </lineage>
</organism>
<evidence type="ECO:0000313" key="2">
    <source>
        <dbReference type="EMBL" id="OMP04530.1"/>
    </source>
</evidence>
<gene>
    <name evidence="2" type="ORF">COLO4_09529</name>
</gene>
<sequence>MTLEAAATLAQMTIAKTSLNKLSATRFTAFDSLRSLLLKYVKIIDGSIAELVRECPVLEDLTLDSCNIPKAFLVSTEDIMIKRLAVLYTDTKDRLDIDISTPYLLKLEIVEVNALSVSIRNASQLVDATLSIVLLVNKPGVVRGDPFNSMLAGLRHCRGLTLNTYMPWMLHTDPYLPEELQTPLENLNDLIMVAGLLQIELDRVSFLLRSCPNLEVLIISLHEPWPMGSVIDETSTAYRIEEDGHWETQTKPFPCLLHSLRRITVMKLKGSTIELQMIKFLLTNAKVLEKMVIYLDEMREEASKTPQRTIICRQQRKNIRTFLRFVSTYFRDKVTVINPNKK</sequence>
<proteinExistence type="predicted"/>
<dbReference type="Gene3D" id="3.80.10.10">
    <property type="entry name" value="Ribonuclease Inhibitor"/>
    <property type="match status" value="1"/>
</dbReference>
<dbReference type="Proteomes" id="UP000187203">
    <property type="component" value="Unassembled WGS sequence"/>
</dbReference>
<dbReference type="PANTHER" id="PTHR31900:SF30">
    <property type="entry name" value="SUPERFAMILY PROTEIN, PUTATIVE-RELATED"/>
    <property type="match status" value="1"/>
</dbReference>
<dbReference type="PANTHER" id="PTHR31900">
    <property type="entry name" value="F-BOX/RNI SUPERFAMILY PROTEIN-RELATED"/>
    <property type="match status" value="1"/>
</dbReference>
<reference evidence="3" key="1">
    <citation type="submission" date="2013-09" db="EMBL/GenBank/DDBJ databases">
        <title>Corchorus olitorius genome sequencing.</title>
        <authorList>
            <person name="Alam M."/>
            <person name="Haque M.S."/>
            <person name="Islam M.S."/>
            <person name="Emdad E.M."/>
            <person name="Islam M.M."/>
            <person name="Ahmed B."/>
            <person name="Halim A."/>
            <person name="Hossen Q.M.M."/>
            <person name="Hossain M.Z."/>
            <person name="Ahmed R."/>
            <person name="Khan M.M."/>
            <person name="Islam R."/>
            <person name="Rashid M.M."/>
            <person name="Khan S.A."/>
            <person name="Rahman M.S."/>
            <person name="Alam M."/>
            <person name="Yahiya A.S."/>
            <person name="Khan M.S."/>
            <person name="Azam M.S."/>
            <person name="Haque T."/>
            <person name="Lashkar M.Z.H."/>
            <person name="Akhand A.I."/>
            <person name="Morshed G."/>
            <person name="Roy S."/>
            <person name="Uddin K.S."/>
            <person name="Rabeya T."/>
            <person name="Hossain A.S."/>
            <person name="Chowdhury A."/>
            <person name="Snigdha A.R."/>
            <person name="Mortoza M.S."/>
            <person name="Matin S.A."/>
            <person name="Hoque S.M.E."/>
            <person name="Islam M.K."/>
            <person name="Roy D.K."/>
            <person name="Haider R."/>
            <person name="Moosa M.M."/>
            <person name="Elias S.M."/>
            <person name="Hasan A.M."/>
            <person name="Jahan S."/>
            <person name="Shafiuddin M."/>
            <person name="Mahmood N."/>
            <person name="Shommy N.S."/>
        </authorList>
    </citation>
    <scope>NUCLEOTIDE SEQUENCE [LARGE SCALE GENOMIC DNA]</scope>
    <source>
        <strain evidence="3">cv. O-4</strain>
    </source>
</reference>
<dbReference type="PROSITE" id="PS50206">
    <property type="entry name" value="RHODANESE_3"/>
    <property type="match status" value="1"/>
</dbReference>
<dbReference type="OrthoDB" id="1298252at2759"/>
<dbReference type="InterPro" id="IPR006566">
    <property type="entry name" value="FBD"/>
</dbReference>